<dbReference type="Proteomes" id="UP000202420">
    <property type="component" value="Segment"/>
</dbReference>
<evidence type="ECO:0000313" key="2">
    <source>
        <dbReference type="Proteomes" id="UP000202420"/>
    </source>
</evidence>
<reference evidence="1 2" key="1">
    <citation type="submission" date="2006-09" db="EMBL/GenBank/DDBJ databases">
        <title>Sequence and annotation of the 288-kb ATCV-1 virus that infects an endosymbiotic Chlorella strain of the heliozoon Acanthocystis turfacea.</title>
        <authorList>
            <person name="Fitzgerald L.A."/>
            <person name="Graves M.V."/>
            <person name="Li X."/>
            <person name="Pfitzner A.J.P."/>
            <person name="Hartigan J."/>
            <person name="Van Etten J.L."/>
        </authorList>
    </citation>
    <scope>NUCLEOTIDE SEQUENCE [LARGE SCALE GENOMIC DNA]</scope>
    <source>
        <strain evidence="1 2">ATCV-1</strain>
    </source>
</reference>
<dbReference type="GeneID" id="5470368"/>
<dbReference type="KEGG" id="vg:5470368"/>
<dbReference type="RefSeq" id="YP_001426672.1">
    <property type="nucleotide sequence ID" value="NC_008724.1"/>
</dbReference>
<keyword evidence="2" id="KW-1185">Reference proteome</keyword>
<gene>
    <name evidence="1" type="primary">z191R</name>
    <name evidence="1" type="ORF">ATCV1_z191R</name>
</gene>
<organism evidence="1 2">
    <name type="scientific">Chlorovirus heliozoae</name>
    <dbReference type="NCBI Taxonomy" id="322019"/>
    <lineage>
        <taxon>Viruses</taxon>
        <taxon>Varidnaviria</taxon>
        <taxon>Bamfordvirae</taxon>
        <taxon>Nucleocytoviricota</taxon>
        <taxon>Megaviricetes</taxon>
        <taxon>Algavirales</taxon>
        <taxon>Phycodnaviridae</taxon>
        <taxon>Chlorovirus</taxon>
    </lineage>
</organism>
<proteinExistence type="predicted"/>
<name>A7K8F1_9PHYC</name>
<protein>
    <submittedName>
        <fullName evidence="1">Uncharacterized protein z191R</fullName>
    </submittedName>
</protein>
<evidence type="ECO:0000313" key="1">
    <source>
        <dbReference type="EMBL" id="ABT16325.1"/>
    </source>
</evidence>
<sequence length="69" mass="7721">MPHLGIRASVNGAKGIEVRTCRGAPVREIPGTVDMETVLEIWFQPFDVKVYPHPFAFLHKPHSAADVPW</sequence>
<accession>A7K8F1</accession>
<dbReference type="EMBL" id="EF101928">
    <property type="protein sequence ID" value="ABT16325.1"/>
    <property type="molecule type" value="Genomic_DNA"/>
</dbReference>